<keyword evidence="1" id="KW-0812">Transmembrane</keyword>
<evidence type="ECO:0000313" key="2">
    <source>
        <dbReference type="EMBL" id="MXN16273.1"/>
    </source>
</evidence>
<organism evidence="2 3">
    <name type="scientific">Pseudooceanicola albus</name>
    <dbReference type="NCBI Taxonomy" id="2692189"/>
    <lineage>
        <taxon>Bacteria</taxon>
        <taxon>Pseudomonadati</taxon>
        <taxon>Pseudomonadota</taxon>
        <taxon>Alphaproteobacteria</taxon>
        <taxon>Rhodobacterales</taxon>
        <taxon>Paracoccaceae</taxon>
        <taxon>Pseudooceanicola</taxon>
    </lineage>
</organism>
<dbReference type="RefSeq" id="WP_160890823.1">
    <property type="nucleotide sequence ID" value="NZ_WUMU01000001.1"/>
</dbReference>
<feature type="transmembrane region" description="Helical" evidence="1">
    <location>
        <begin position="20"/>
        <end position="43"/>
    </location>
</feature>
<keyword evidence="3" id="KW-1185">Reference proteome</keyword>
<evidence type="ECO:0000256" key="1">
    <source>
        <dbReference type="SAM" id="Phobius"/>
    </source>
</evidence>
<dbReference type="EMBL" id="WUMU01000001">
    <property type="protein sequence ID" value="MXN16273.1"/>
    <property type="molecule type" value="Genomic_DNA"/>
</dbReference>
<gene>
    <name evidence="2" type="ORF">GR170_00370</name>
</gene>
<dbReference type="AlphaFoldDB" id="A0A6L7G130"/>
<name>A0A6L7G130_9RHOB</name>
<dbReference type="Proteomes" id="UP000477911">
    <property type="component" value="Unassembled WGS sequence"/>
</dbReference>
<evidence type="ECO:0000313" key="3">
    <source>
        <dbReference type="Proteomes" id="UP000477911"/>
    </source>
</evidence>
<keyword evidence="1" id="KW-0472">Membrane</keyword>
<proteinExistence type="predicted"/>
<comment type="caution">
    <text evidence="2">The sequence shown here is derived from an EMBL/GenBank/DDBJ whole genome shotgun (WGS) entry which is preliminary data.</text>
</comment>
<accession>A0A6L7G130</accession>
<sequence length="64" mass="6807">MSRSPPLPEIPAPRPTWQAALLLALAAGLPTFLALSTVSWLLAPPARAPDPDLPPQLQPLLPPR</sequence>
<reference evidence="2 3" key="1">
    <citation type="submission" date="2019-12" db="EMBL/GenBank/DDBJ databases">
        <authorList>
            <person name="Li M."/>
        </authorList>
    </citation>
    <scope>NUCLEOTIDE SEQUENCE [LARGE SCALE GENOMIC DNA]</scope>
    <source>
        <strain evidence="2 3">GBMRC 2024</strain>
    </source>
</reference>
<protein>
    <submittedName>
        <fullName evidence="2">Uncharacterized protein</fullName>
    </submittedName>
</protein>
<keyword evidence="1" id="KW-1133">Transmembrane helix</keyword>